<organism evidence="2 3">
    <name type="scientific">Desmophyllum pertusum</name>
    <dbReference type="NCBI Taxonomy" id="174260"/>
    <lineage>
        <taxon>Eukaryota</taxon>
        <taxon>Metazoa</taxon>
        <taxon>Cnidaria</taxon>
        <taxon>Anthozoa</taxon>
        <taxon>Hexacorallia</taxon>
        <taxon>Scleractinia</taxon>
        <taxon>Caryophylliina</taxon>
        <taxon>Caryophylliidae</taxon>
        <taxon>Desmophyllum</taxon>
    </lineage>
</organism>
<accession>A0A9W9YK89</accession>
<dbReference type="Proteomes" id="UP001163046">
    <property type="component" value="Unassembled WGS sequence"/>
</dbReference>
<dbReference type="Gene3D" id="2.60.120.650">
    <property type="entry name" value="Cupin"/>
    <property type="match status" value="1"/>
</dbReference>
<dbReference type="AlphaFoldDB" id="A0A9W9YK89"/>
<dbReference type="Pfam" id="PF02373">
    <property type="entry name" value="JmjC"/>
    <property type="match status" value="1"/>
</dbReference>
<dbReference type="PANTHER" id="PTHR10694:SF17">
    <property type="entry name" value="LYSINE-SPECIFIC DEMETHYLASE 5A"/>
    <property type="match status" value="1"/>
</dbReference>
<name>A0A9W9YK89_9CNID</name>
<dbReference type="EMBL" id="MU827738">
    <property type="protein sequence ID" value="KAJ7343085.1"/>
    <property type="molecule type" value="Genomic_DNA"/>
</dbReference>
<gene>
    <name evidence="2" type="primary">KDM5A_5</name>
    <name evidence="2" type="ORF">OS493_040614</name>
</gene>
<feature type="domain" description="JmjC" evidence="1">
    <location>
        <begin position="34"/>
        <end position="106"/>
    </location>
</feature>
<dbReference type="GO" id="GO:0034647">
    <property type="term" value="F:histone H3K4me/H3K4me2/H3K4me3 demethylase activity"/>
    <property type="evidence" value="ECO:0007669"/>
    <property type="project" value="TreeGrafter"/>
</dbReference>
<dbReference type="GO" id="GO:0000785">
    <property type="term" value="C:chromatin"/>
    <property type="evidence" value="ECO:0007669"/>
    <property type="project" value="TreeGrafter"/>
</dbReference>
<evidence type="ECO:0000313" key="2">
    <source>
        <dbReference type="EMBL" id="KAJ7343085.1"/>
    </source>
</evidence>
<dbReference type="PANTHER" id="PTHR10694">
    <property type="entry name" value="LYSINE-SPECIFIC DEMETHYLASE"/>
    <property type="match status" value="1"/>
</dbReference>
<keyword evidence="3" id="KW-1185">Reference proteome</keyword>
<evidence type="ECO:0000313" key="3">
    <source>
        <dbReference type="Proteomes" id="UP001163046"/>
    </source>
</evidence>
<dbReference type="OrthoDB" id="1678912at2759"/>
<comment type="caution">
    <text evidence="2">The sequence shown here is derived from an EMBL/GenBank/DDBJ whole genome shotgun (WGS) entry which is preliminary data.</text>
</comment>
<protein>
    <submittedName>
        <fullName evidence="2">Lysine-specific demethylase 5A</fullName>
    </submittedName>
</protein>
<dbReference type="GO" id="GO:0006355">
    <property type="term" value="P:regulation of DNA-templated transcription"/>
    <property type="evidence" value="ECO:0007669"/>
    <property type="project" value="TreeGrafter"/>
</dbReference>
<feature type="non-terminal residue" evidence="2">
    <location>
        <position position="106"/>
    </location>
</feature>
<reference evidence="2" key="1">
    <citation type="submission" date="2023-01" db="EMBL/GenBank/DDBJ databases">
        <title>Genome assembly of the deep-sea coral Lophelia pertusa.</title>
        <authorList>
            <person name="Herrera S."/>
            <person name="Cordes E."/>
        </authorList>
    </citation>
    <scope>NUCLEOTIDE SEQUENCE</scope>
    <source>
        <strain evidence="2">USNM1676648</strain>
        <tissue evidence="2">Polyp</tissue>
    </source>
</reference>
<dbReference type="InterPro" id="IPR003347">
    <property type="entry name" value="JmjC_dom"/>
</dbReference>
<proteinExistence type="predicted"/>
<evidence type="ECO:0000259" key="1">
    <source>
        <dbReference type="Pfam" id="PF02373"/>
    </source>
</evidence>
<dbReference type="GO" id="GO:0005634">
    <property type="term" value="C:nucleus"/>
    <property type="evidence" value="ECO:0007669"/>
    <property type="project" value="TreeGrafter"/>
</dbReference>
<sequence>IWFVNPSKVSLLTVVEKEFGDLFPQWMRCYHGYMFGMCFSSFVWHNEDHWKSIQLNYMHWVVNQRHGMVYQEIMPKILSVQSERAAPELFEAQPDLLHQLVTIIQP</sequence>